<evidence type="ECO:0000313" key="1">
    <source>
        <dbReference type="Proteomes" id="UP000694846"/>
    </source>
</evidence>
<name>A0A8B8FB03_9HEMI</name>
<gene>
    <name evidence="2" type="primary">LOC112681557</name>
</gene>
<protein>
    <submittedName>
        <fullName evidence="2">Uncharacterized protein LOC112681557</fullName>
    </submittedName>
</protein>
<dbReference type="AlphaFoldDB" id="A0A8B8FB03"/>
<organism evidence="1 2">
    <name type="scientific">Sipha flava</name>
    <name type="common">yellow sugarcane aphid</name>
    <dbReference type="NCBI Taxonomy" id="143950"/>
    <lineage>
        <taxon>Eukaryota</taxon>
        <taxon>Metazoa</taxon>
        <taxon>Ecdysozoa</taxon>
        <taxon>Arthropoda</taxon>
        <taxon>Hexapoda</taxon>
        <taxon>Insecta</taxon>
        <taxon>Pterygota</taxon>
        <taxon>Neoptera</taxon>
        <taxon>Paraneoptera</taxon>
        <taxon>Hemiptera</taxon>
        <taxon>Sternorrhyncha</taxon>
        <taxon>Aphidomorpha</taxon>
        <taxon>Aphidoidea</taxon>
        <taxon>Aphididae</taxon>
        <taxon>Sipha</taxon>
    </lineage>
</organism>
<keyword evidence="1" id="KW-1185">Reference proteome</keyword>
<proteinExistence type="predicted"/>
<dbReference type="GeneID" id="112681557"/>
<sequence length="115" mass="13177">MIAVYEKSVIKLVQILDERIKDPSCRKMLEDMKKDVNISDNSKNSIVLYLLRALFVPTTKKAYVDSSGKRCLQKCSIKDSQNSLVMVANTIIELEENMKSRKQKNIPIQPCMLIL</sequence>
<dbReference type="RefSeq" id="XP_025407587.1">
    <property type="nucleotide sequence ID" value="XM_025551802.1"/>
</dbReference>
<reference evidence="2" key="1">
    <citation type="submission" date="2025-08" db="UniProtKB">
        <authorList>
            <consortium name="RefSeq"/>
        </authorList>
    </citation>
    <scope>IDENTIFICATION</scope>
    <source>
        <tissue evidence="2">Whole body</tissue>
    </source>
</reference>
<accession>A0A8B8FB03</accession>
<evidence type="ECO:0000313" key="2">
    <source>
        <dbReference type="RefSeq" id="XP_025407587.1"/>
    </source>
</evidence>
<dbReference type="Proteomes" id="UP000694846">
    <property type="component" value="Unplaced"/>
</dbReference>
<dbReference type="OrthoDB" id="6621820at2759"/>